<organism evidence="1 2">
    <name type="scientific">Alloalcanivorax profundimaris</name>
    <dbReference type="NCBI Taxonomy" id="2735259"/>
    <lineage>
        <taxon>Bacteria</taxon>
        <taxon>Pseudomonadati</taxon>
        <taxon>Pseudomonadota</taxon>
        <taxon>Gammaproteobacteria</taxon>
        <taxon>Oceanospirillales</taxon>
        <taxon>Alcanivoracaceae</taxon>
        <taxon>Alloalcanivorax</taxon>
    </lineage>
</organism>
<gene>
    <name evidence="1" type="ORF">Y5W_01780</name>
</gene>
<dbReference type="EMBL" id="ARXX01000023">
    <property type="protein sequence ID" value="MBF5056486.1"/>
    <property type="molecule type" value="Genomic_DNA"/>
</dbReference>
<evidence type="ECO:0000313" key="1">
    <source>
        <dbReference type="EMBL" id="MBF5056486.1"/>
    </source>
</evidence>
<reference evidence="1 2" key="1">
    <citation type="submission" date="2012-09" db="EMBL/GenBank/DDBJ databases">
        <title>Genome Sequence of alkane-degrading Bacterium Alcanivorax sp. 521-1.</title>
        <authorList>
            <person name="Lai Q."/>
            <person name="Shao Z."/>
        </authorList>
    </citation>
    <scope>NUCLEOTIDE SEQUENCE [LARGE SCALE GENOMIC DNA]</scope>
    <source>
        <strain evidence="1 2">521-1</strain>
    </source>
</reference>
<dbReference type="Proteomes" id="UP000662703">
    <property type="component" value="Unassembled WGS sequence"/>
</dbReference>
<name>A0ABS0AQU2_9GAMM</name>
<evidence type="ECO:0000313" key="2">
    <source>
        <dbReference type="Proteomes" id="UP000662703"/>
    </source>
</evidence>
<protein>
    <submittedName>
        <fullName evidence="1">Uncharacterized protein</fullName>
    </submittedName>
</protein>
<proteinExistence type="predicted"/>
<sequence length="81" mass="8909">MAADVSRPLQILDPRLHHLAVRIQPLGPVSRSRWAICISMMALFTAKMMPRNSLADLPDIRIEVLGTLVAGQEVLHNGAVK</sequence>
<keyword evidence="2" id="KW-1185">Reference proteome</keyword>
<comment type="caution">
    <text evidence="1">The sequence shown here is derived from an EMBL/GenBank/DDBJ whole genome shotgun (WGS) entry which is preliminary data.</text>
</comment>
<accession>A0ABS0AQU2</accession>